<reference evidence="4 5" key="1">
    <citation type="journal article" date="2010" name="Int. J. Syst. Evol. Microbiol.">
        <title>Vagococcus penaei sp. nov., isolated from spoilage microbiota of cooked shrimp (Penaeus vannamei).</title>
        <authorList>
            <person name="Jaffres E."/>
            <person name="Prevost H."/>
            <person name="Rossero A."/>
            <person name="Joffraud J.J."/>
            <person name="Dousset X."/>
        </authorList>
    </citation>
    <scope>NUCLEOTIDE SEQUENCE [LARGE SCALE GENOMIC DNA]</scope>
    <source>
        <strain evidence="4 5">CD276</strain>
    </source>
</reference>
<keyword evidence="3" id="KW-0812">Transmembrane</keyword>
<dbReference type="GO" id="GO:0016787">
    <property type="term" value="F:hydrolase activity"/>
    <property type="evidence" value="ECO:0007669"/>
    <property type="project" value="UniProtKB-KW"/>
</dbReference>
<dbReference type="Pfam" id="PF04203">
    <property type="entry name" value="Sortase"/>
    <property type="match status" value="1"/>
</dbReference>
<dbReference type="InterPro" id="IPR005754">
    <property type="entry name" value="Sortase"/>
</dbReference>
<dbReference type="CDD" id="cd05827">
    <property type="entry name" value="Sortase_C"/>
    <property type="match status" value="1"/>
</dbReference>
<dbReference type="AlphaFoldDB" id="A0A1Q2D5Q2"/>
<feature type="transmembrane region" description="Helical" evidence="3">
    <location>
        <begin position="238"/>
        <end position="256"/>
    </location>
</feature>
<accession>A0A1Q2D5Q2</accession>
<name>A0A1Q2D5Q2_9ENTE</name>
<evidence type="ECO:0008006" key="6">
    <source>
        <dbReference type="Google" id="ProtNLM"/>
    </source>
</evidence>
<evidence type="ECO:0000313" key="5">
    <source>
        <dbReference type="Proteomes" id="UP000188246"/>
    </source>
</evidence>
<feature type="active site" description="Proton donor/acceptor" evidence="2">
    <location>
        <position position="137"/>
    </location>
</feature>
<keyword evidence="3" id="KW-1133">Transmembrane helix</keyword>
<dbReference type="NCBIfam" id="NF033745">
    <property type="entry name" value="class_C_sortase"/>
    <property type="match status" value="1"/>
</dbReference>
<dbReference type="EMBL" id="CP019609">
    <property type="protein sequence ID" value="AQP53746.1"/>
    <property type="molecule type" value="Genomic_DNA"/>
</dbReference>
<keyword evidence="1" id="KW-0378">Hydrolase</keyword>
<dbReference type="NCBIfam" id="TIGR01076">
    <property type="entry name" value="sortase_fam"/>
    <property type="match status" value="1"/>
</dbReference>
<evidence type="ECO:0000256" key="1">
    <source>
        <dbReference type="ARBA" id="ARBA00022801"/>
    </source>
</evidence>
<dbReference type="STRING" id="633807.BW732_05500"/>
<keyword evidence="3" id="KW-0472">Membrane</keyword>
<dbReference type="Proteomes" id="UP000188246">
    <property type="component" value="Chromosome"/>
</dbReference>
<organism evidence="4 5">
    <name type="scientific">Vagococcus penaei</name>
    <dbReference type="NCBI Taxonomy" id="633807"/>
    <lineage>
        <taxon>Bacteria</taxon>
        <taxon>Bacillati</taxon>
        <taxon>Bacillota</taxon>
        <taxon>Bacilli</taxon>
        <taxon>Lactobacillales</taxon>
        <taxon>Enterococcaceae</taxon>
        <taxon>Vagococcus</taxon>
    </lineage>
</organism>
<dbReference type="KEGG" id="vpi:BW732_05500"/>
<dbReference type="RefSeq" id="WP_077275829.1">
    <property type="nucleotide sequence ID" value="NZ_CP019609.1"/>
</dbReference>
<proteinExistence type="predicted"/>
<evidence type="ECO:0000256" key="3">
    <source>
        <dbReference type="SAM" id="Phobius"/>
    </source>
</evidence>
<dbReference type="Gene3D" id="2.40.260.10">
    <property type="entry name" value="Sortase"/>
    <property type="match status" value="1"/>
</dbReference>
<dbReference type="InterPro" id="IPR042002">
    <property type="entry name" value="Sortase_C"/>
</dbReference>
<keyword evidence="5" id="KW-1185">Reference proteome</keyword>
<sequence length="299" mass="34617">MRQIIGRLIFLIGTLVICYPLYAGIFNHVTDDIRLRQFAKKSQIEQKTRLDTLRKTNEEMERKGLNVQYDPFKEDATFDEVVLNEHLIGELTIPKLSATMPVFDTITNQILENGAGVIPGTSQPTGGRNSHSVISAHRGLAERELFRDLNQLKKGDVFILTILGETLAYQVIHLDTVLPEDTEVLKMEENRDLVTLLTCTPYMVNTHRLLVTGERIPWDTTLTKTKDAAKQKSYLKQILLFVGVLIGIVILIASLWRQIWLYRMSRRKFTLVFYDVPKKRCLVRRIIFKYLCRSWIRPR</sequence>
<protein>
    <recommendedName>
        <fullName evidence="6">Class C sortase</fullName>
    </recommendedName>
</protein>
<feature type="active site" description="Acyl-thioester intermediate" evidence="2">
    <location>
        <position position="199"/>
    </location>
</feature>
<evidence type="ECO:0000256" key="2">
    <source>
        <dbReference type="PIRSR" id="PIRSR605754-1"/>
    </source>
</evidence>
<dbReference type="SUPFAM" id="SSF63817">
    <property type="entry name" value="Sortase"/>
    <property type="match status" value="1"/>
</dbReference>
<gene>
    <name evidence="4" type="ORF">BW732_05500</name>
</gene>
<evidence type="ECO:0000313" key="4">
    <source>
        <dbReference type="EMBL" id="AQP53746.1"/>
    </source>
</evidence>
<dbReference type="InterPro" id="IPR023365">
    <property type="entry name" value="Sortase_dom-sf"/>
</dbReference>